<sequence>MNYTTIMLHLSSVYASFILIDKMSKVQLYALHHRISERNNHVAAPNAIRILQLYGLDKAWKWIFYHWILTMGLELSARFV</sequence>
<evidence type="ECO:0000313" key="2">
    <source>
        <dbReference type="Proteomes" id="UP000799118"/>
    </source>
</evidence>
<name>A0A6A4GCL9_9AGAR</name>
<dbReference type="AlphaFoldDB" id="A0A6A4GCL9"/>
<gene>
    <name evidence="1" type="ORF">BT96DRAFT_1027325</name>
</gene>
<reference evidence="1" key="1">
    <citation type="journal article" date="2019" name="Environ. Microbiol.">
        <title>Fungal ecological strategies reflected in gene transcription - a case study of two litter decomposers.</title>
        <authorList>
            <person name="Barbi F."/>
            <person name="Kohler A."/>
            <person name="Barry K."/>
            <person name="Baskaran P."/>
            <person name="Daum C."/>
            <person name="Fauchery L."/>
            <person name="Ihrmark K."/>
            <person name="Kuo A."/>
            <person name="LaButti K."/>
            <person name="Lipzen A."/>
            <person name="Morin E."/>
            <person name="Grigoriev I.V."/>
            <person name="Henrissat B."/>
            <person name="Lindahl B."/>
            <person name="Martin F."/>
        </authorList>
    </citation>
    <scope>NUCLEOTIDE SEQUENCE</scope>
    <source>
        <strain evidence="1">JB14</strain>
    </source>
</reference>
<organism evidence="1 2">
    <name type="scientific">Gymnopus androsaceus JB14</name>
    <dbReference type="NCBI Taxonomy" id="1447944"/>
    <lineage>
        <taxon>Eukaryota</taxon>
        <taxon>Fungi</taxon>
        <taxon>Dikarya</taxon>
        <taxon>Basidiomycota</taxon>
        <taxon>Agaricomycotina</taxon>
        <taxon>Agaricomycetes</taxon>
        <taxon>Agaricomycetidae</taxon>
        <taxon>Agaricales</taxon>
        <taxon>Marasmiineae</taxon>
        <taxon>Omphalotaceae</taxon>
        <taxon>Gymnopus</taxon>
    </lineage>
</organism>
<dbReference type="OrthoDB" id="3225366at2759"/>
<accession>A0A6A4GCL9</accession>
<evidence type="ECO:0000313" key="1">
    <source>
        <dbReference type="EMBL" id="KAE9383183.1"/>
    </source>
</evidence>
<dbReference type="Proteomes" id="UP000799118">
    <property type="component" value="Unassembled WGS sequence"/>
</dbReference>
<protein>
    <submittedName>
        <fullName evidence="1">Uncharacterized protein</fullName>
    </submittedName>
</protein>
<keyword evidence="2" id="KW-1185">Reference proteome</keyword>
<proteinExistence type="predicted"/>
<dbReference type="EMBL" id="ML770653">
    <property type="protein sequence ID" value="KAE9383183.1"/>
    <property type="molecule type" value="Genomic_DNA"/>
</dbReference>